<proteinExistence type="inferred from homology"/>
<keyword evidence="4" id="KW-1133">Transmembrane helix</keyword>
<keyword evidence="10" id="KW-1185">Reference proteome</keyword>
<dbReference type="Pfam" id="PF12704">
    <property type="entry name" value="MacB_PCD"/>
    <property type="match status" value="1"/>
</dbReference>
<evidence type="ECO:0000256" key="5">
    <source>
        <dbReference type="ARBA" id="ARBA00023136"/>
    </source>
</evidence>
<feature type="domain" description="ABC3 transporter permease C-terminal" evidence="7">
    <location>
        <begin position="272"/>
        <end position="385"/>
    </location>
</feature>
<dbReference type="InterPro" id="IPR003838">
    <property type="entry name" value="ABC3_permease_C"/>
</dbReference>
<evidence type="ECO:0000313" key="9">
    <source>
        <dbReference type="EMBL" id="QNU68160.1"/>
    </source>
</evidence>
<dbReference type="PANTHER" id="PTHR30572">
    <property type="entry name" value="MEMBRANE COMPONENT OF TRANSPORTER-RELATED"/>
    <property type="match status" value="1"/>
</dbReference>
<dbReference type="InterPro" id="IPR025857">
    <property type="entry name" value="MacB_PCD"/>
</dbReference>
<evidence type="ECO:0000256" key="2">
    <source>
        <dbReference type="ARBA" id="ARBA00022475"/>
    </source>
</evidence>
<dbReference type="GO" id="GO:0022857">
    <property type="term" value="F:transmembrane transporter activity"/>
    <property type="evidence" value="ECO:0007669"/>
    <property type="project" value="TreeGrafter"/>
</dbReference>
<dbReference type="AlphaFoldDB" id="A0A4U7JK28"/>
<dbReference type="OrthoDB" id="9770036at2"/>
<comment type="subcellular location">
    <subcellularLocation>
        <location evidence="1">Cell membrane</location>
        <topology evidence="1">Multi-pass membrane protein</topology>
    </subcellularLocation>
</comment>
<evidence type="ECO:0000256" key="3">
    <source>
        <dbReference type="ARBA" id="ARBA00022692"/>
    </source>
</evidence>
<evidence type="ECO:0000259" key="7">
    <source>
        <dbReference type="Pfam" id="PF02687"/>
    </source>
</evidence>
<dbReference type="GO" id="GO:0005886">
    <property type="term" value="C:plasma membrane"/>
    <property type="evidence" value="ECO:0007669"/>
    <property type="project" value="UniProtKB-SubCell"/>
</dbReference>
<feature type="domain" description="MacB-like periplasmic core" evidence="8">
    <location>
        <begin position="21"/>
        <end position="234"/>
    </location>
</feature>
<evidence type="ECO:0000259" key="8">
    <source>
        <dbReference type="Pfam" id="PF12704"/>
    </source>
</evidence>
<keyword evidence="5" id="KW-0472">Membrane</keyword>
<keyword evidence="3" id="KW-0812">Transmembrane</keyword>
<reference evidence="9 10" key="1">
    <citation type="submission" date="2020-09" db="EMBL/GenBank/DDBJ databases">
        <title>Characterization and genome sequencing of Ruminiclostridium sp. nov. MA18.</title>
        <authorList>
            <person name="Rettenmaier R."/>
            <person name="Kowollik M.-L."/>
            <person name="Liebl W."/>
            <person name="Zverlov V."/>
        </authorList>
    </citation>
    <scope>NUCLEOTIDE SEQUENCE [LARGE SCALE GENOMIC DNA]</scope>
    <source>
        <strain evidence="9 10">MA18</strain>
    </source>
</reference>
<dbReference type="RefSeq" id="WP_137696620.1">
    <property type="nucleotide sequence ID" value="NZ_CP061336.1"/>
</dbReference>
<sequence length="392" mass="42081">MGFFQAFKMAIKSIKSNKGRSFLTMLGVIIGVGAVITAVAFAQGSTASITDSIKGLGSNLINISITGRGSNRQITYEQLKEYADKNSDIISLLAPTVTNNMTLKAGTQSVNTTVIGTSEEYEYIKNKHVSEGRFITAFDNENKLKTAVIGTTVANDLFAGLNPVGQTIKINGNEFKVVGLLQETAGSQDSSEDDQVIIPVTVAQRISRNAVIRNFTAQAADANKVELAMNSIKAYLYSVYGDESLYNVMNQAEILDTLNSITDTLTVVLAGISAISLVVGGIGIMNIMLVSVTERTREIGIRKAIGAKRRSILVQFLIEAVMLTGLGGLVGILVGVCIIHFVIGGLKITTVVYSPFWMILSFSISLAEGILFGIFPAYKAARLNPIEALRFE</sequence>
<evidence type="ECO:0000256" key="1">
    <source>
        <dbReference type="ARBA" id="ARBA00004651"/>
    </source>
</evidence>
<evidence type="ECO:0000256" key="6">
    <source>
        <dbReference type="ARBA" id="ARBA00038076"/>
    </source>
</evidence>
<organism evidence="9 10">
    <name type="scientific">Ruminiclostridium herbifermentans</name>
    <dbReference type="NCBI Taxonomy" id="2488810"/>
    <lineage>
        <taxon>Bacteria</taxon>
        <taxon>Bacillati</taxon>
        <taxon>Bacillota</taxon>
        <taxon>Clostridia</taxon>
        <taxon>Eubacteriales</taxon>
        <taxon>Oscillospiraceae</taxon>
        <taxon>Ruminiclostridium</taxon>
    </lineage>
</organism>
<gene>
    <name evidence="9" type="ORF">EHE19_006965</name>
</gene>
<dbReference type="EMBL" id="CP061336">
    <property type="protein sequence ID" value="QNU68160.1"/>
    <property type="molecule type" value="Genomic_DNA"/>
</dbReference>
<dbReference type="KEGG" id="rher:EHE19_006965"/>
<comment type="similarity">
    <text evidence="6">Belongs to the ABC-4 integral membrane protein family.</text>
</comment>
<accession>A0A4U7JK28</accession>
<evidence type="ECO:0000313" key="10">
    <source>
        <dbReference type="Proteomes" id="UP000306409"/>
    </source>
</evidence>
<keyword evidence="2" id="KW-1003">Cell membrane</keyword>
<protein>
    <submittedName>
        <fullName evidence="9">ABC transporter permease</fullName>
    </submittedName>
</protein>
<name>A0A4U7JK28_9FIRM</name>
<dbReference type="Proteomes" id="UP000306409">
    <property type="component" value="Chromosome"/>
</dbReference>
<dbReference type="Pfam" id="PF02687">
    <property type="entry name" value="FtsX"/>
    <property type="match status" value="1"/>
</dbReference>
<dbReference type="InterPro" id="IPR050250">
    <property type="entry name" value="Macrolide_Exporter_MacB"/>
</dbReference>
<dbReference type="PANTHER" id="PTHR30572:SF4">
    <property type="entry name" value="ABC TRANSPORTER PERMEASE YTRF"/>
    <property type="match status" value="1"/>
</dbReference>
<evidence type="ECO:0000256" key="4">
    <source>
        <dbReference type="ARBA" id="ARBA00022989"/>
    </source>
</evidence>